<dbReference type="RefSeq" id="WP_226767078.1">
    <property type="nucleotide sequence ID" value="NZ_BAAAEO010000003.1"/>
</dbReference>
<evidence type="ECO:0000313" key="2">
    <source>
        <dbReference type="Proteomes" id="UP001501169"/>
    </source>
</evidence>
<keyword evidence="2" id="KW-1185">Reference proteome</keyword>
<sequence length="89" mass="9815">MQIARETPELISLVKDGFNIVIHTPPFDMPAAQFSAVKLFMTVDSLVAAREKAQQLGGKAFDGEWSNPIFTVCNITDSDGNVIQLREFS</sequence>
<reference evidence="1 2" key="1">
    <citation type="journal article" date="2019" name="Int. J. Syst. Evol. Microbiol.">
        <title>The Global Catalogue of Microorganisms (GCM) 10K type strain sequencing project: providing services to taxonomists for standard genome sequencing and annotation.</title>
        <authorList>
            <consortium name="The Broad Institute Genomics Platform"/>
            <consortium name="The Broad Institute Genome Sequencing Center for Infectious Disease"/>
            <person name="Wu L."/>
            <person name="Ma J."/>
        </authorList>
    </citation>
    <scope>NUCLEOTIDE SEQUENCE [LARGE SCALE GENOMIC DNA]</scope>
    <source>
        <strain evidence="1 2">JCM 14331</strain>
    </source>
</reference>
<dbReference type="InterPro" id="IPR029068">
    <property type="entry name" value="Glyas_Bleomycin-R_OHBP_Dase"/>
</dbReference>
<evidence type="ECO:0000313" key="1">
    <source>
        <dbReference type="EMBL" id="GAA0553351.1"/>
    </source>
</evidence>
<proteinExistence type="predicted"/>
<dbReference type="SUPFAM" id="SSF54593">
    <property type="entry name" value="Glyoxalase/Bleomycin resistance protein/Dihydroxybiphenyl dioxygenase"/>
    <property type="match status" value="1"/>
</dbReference>
<dbReference type="Proteomes" id="UP001501169">
    <property type="component" value="Unassembled WGS sequence"/>
</dbReference>
<evidence type="ECO:0008006" key="3">
    <source>
        <dbReference type="Google" id="ProtNLM"/>
    </source>
</evidence>
<dbReference type="Gene3D" id="3.10.180.10">
    <property type="entry name" value="2,3-Dihydroxybiphenyl 1,2-Dioxygenase, domain 1"/>
    <property type="match status" value="1"/>
</dbReference>
<protein>
    <recommendedName>
        <fullName evidence="3">Glyoxalase-like domain-containing protein</fullName>
    </recommendedName>
</protein>
<organism evidence="1 2">
    <name type="scientific">Rheinheimera aquimaris</name>
    <dbReference type="NCBI Taxonomy" id="412437"/>
    <lineage>
        <taxon>Bacteria</taxon>
        <taxon>Pseudomonadati</taxon>
        <taxon>Pseudomonadota</taxon>
        <taxon>Gammaproteobacteria</taxon>
        <taxon>Chromatiales</taxon>
        <taxon>Chromatiaceae</taxon>
        <taxon>Rheinheimera</taxon>
    </lineage>
</organism>
<gene>
    <name evidence="1" type="ORF">GCM10009098_21330</name>
</gene>
<comment type="caution">
    <text evidence="1">The sequence shown here is derived from an EMBL/GenBank/DDBJ whole genome shotgun (WGS) entry which is preliminary data.</text>
</comment>
<dbReference type="EMBL" id="BAAAEO010000003">
    <property type="protein sequence ID" value="GAA0553351.1"/>
    <property type="molecule type" value="Genomic_DNA"/>
</dbReference>
<name>A0ABN1DVJ1_9GAMM</name>
<accession>A0ABN1DVJ1</accession>